<evidence type="ECO:0000313" key="2">
    <source>
        <dbReference type="EMBL" id="BAY57669.1"/>
    </source>
</evidence>
<feature type="transmembrane region" description="Helical" evidence="1">
    <location>
        <begin position="176"/>
        <end position="197"/>
    </location>
</feature>
<feature type="transmembrane region" description="Helical" evidence="1">
    <location>
        <begin position="21"/>
        <end position="43"/>
    </location>
</feature>
<evidence type="ECO:0000256" key="1">
    <source>
        <dbReference type="SAM" id="Phobius"/>
    </source>
</evidence>
<dbReference type="EMBL" id="AP018203">
    <property type="protein sequence ID" value="BAY57669.1"/>
    <property type="molecule type" value="Genomic_DNA"/>
</dbReference>
<keyword evidence="3" id="KW-1185">Reference proteome</keyword>
<dbReference type="AlphaFoldDB" id="A0A1Z4JLP4"/>
<keyword evidence="1" id="KW-1133">Transmembrane helix</keyword>
<dbReference type="NCBIfam" id="NF038305">
    <property type="entry name" value="HpsJ_fam"/>
    <property type="match status" value="1"/>
</dbReference>
<feature type="transmembrane region" description="Helical" evidence="1">
    <location>
        <begin position="63"/>
        <end position="79"/>
    </location>
</feature>
<name>A0A1Z4JLP4_LEPBY</name>
<keyword evidence="1" id="KW-0812">Transmembrane</keyword>
<feature type="transmembrane region" description="Helical" evidence="1">
    <location>
        <begin position="86"/>
        <end position="106"/>
    </location>
</feature>
<proteinExistence type="predicted"/>
<evidence type="ECO:0000313" key="3">
    <source>
        <dbReference type="Proteomes" id="UP000217895"/>
    </source>
</evidence>
<reference evidence="2 3" key="1">
    <citation type="submission" date="2017-06" db="EMBL/GenBank/DDBJ databases">
        <title>Genome sequencing of cyanobaciteial culture collection at National Institute for Environmental Studies (NIES).</title>
        <authorList>
            <person name="Hirose Y."/>
            <person name="Shimura Y."/>
            <person name="Fujisawa T."/>
            <person name="Nakamura Y."/>
            <person name="Kawachi M."/>
        </authorList>
    </citation>
    <scope>NUCLEOTIDE SEQUENCE [LARGE SCALE GENOMIC DNA]</scope>
    <source>
        <strain evidence="2 3">NIES-2135</strain>
    </source>
</reference>
<organism evidence="2 3">
    <name type="scientific">Leptolyngbya boryana NIES-2135</name>
    <dbReference type="NCBI Taxonomy" id="1973484"/>
    <lineage>
        <taxon>Bacteria</taxon>
        <taxon>Bacillati</taxon>
        <taxon>Cyanobacteriota</taxon>
        <taxon>Cyanophyceae</taxon>
        <taxon>Leptolyngbyales</taxon>
        <taxon>Leptolyngbyaceae</taxon>
        <taxon>Leptolyngbya group</taxon>
        <taxon>Leptolyngbya</taxon>
    </lineage>
</organism>
<sequence length="202" mass="21713">MALTSKKIVGSSLIDSPRAKKLCQIVGLACLIAFAVDFFVIVLPPNFGLSQWRLGTLQQIGDRSIVILFGVALLMYGAEQRKRLRSLALLCFTIGILFLLSCAVVAQDSLALQRQANERISAQVSQLNSRIQSIQANPEAAAKVTPGQLEQAAQRISAQAESVKQTANNSILKSGILSIGNLAVIGTALLVLGRYGLYLFRS</sequence>
<protein>
    <submittedName>
        <fullName evidence="2">Uncharacterized protein</fullName>
    </submittedName>
</protein>
<dbReference type="Proteomes" id="UP000217895">
    <property type="component" value="Chromosome"/>
</dbReference>
<accession>A0A1Z4JLP4</accession>
<keyword evidence="1" id="KW-0472">Membrane</keyword>
<dbReference type="InterPro" id="IPR047709">
    <property type="entry name" value="HpsJ-like"/>
</dbReference>
<gene>
    <name evidence="2" type="ORF">NIES2135_45400</name>
</gene>